<keyword evidence="2" id="KW-1185">Reference proteome</keyword>
<sequence length="101" mass="11411">MHLTLRAKREQACVLRNLGVLKNCDGYLVLNLNTVRNPFSTAFEDIFEINESLTLTATESSCSRSSTLQLNLHLPSKSEGFRLDIRNQRTSARRKEVDASV</sequence>
<accession>A0AAV4YA32</accession>
<comment type="caution">
    <text evidence="1">The sequence shown here is derived from an EMBL/GenBank/DDBJ whole genome shotgun (WGS) entry which is preliminary data.</text>
</comment>
<evidence type="ECO:0000313" key="1">
    <source>
        <dbReference type="EMBL" id="GIZ04183.1"/>
    </source>
</evidence>
<dbReference type="AlphaFoldDB" id="A0AAV4YA32"/>
<protein>
    <submittedName>
        <fullName evidence="1">Uncharacterized protein</fullName>
    </submittedName>
</protein>
<reference evidence="1 2" key="1">
    <citation type="submission" date="2021-06" db="EMBL/GenBank/DDBJ databases">
        <title>Caerostris extrusa draft genome.</title>
        <authorList>
            <person name="Kono N."/>
            <person name="Arakawa K."/>
        </authorList>
    </citation>
    <scope>NUCLEOTIDE SEQUENCE [LARGE SCALE GENOMIC DNA]</scope>
</reference>
<dbReference type="Proteomes" id="UP001054945">
    <property type="component" value="Unassembled WGS sequence"/>
</dbReference>
<gene>
    <name evidence="1" type="ORF">CEXT_757031</name>
</gene>
<proteinExistence type="predicted"/>
<evidence type="ECO:0000313" key="2">
    <source>
        <dbReference type="Proteomes" id="UP001054945"/>
    </source>
</evidence>
<name>A0AAV4YA32_CAEEX</name>
<organism evidence="1 2">
    <name type="scientific">Caerostris extrusa</name>
    <name type="common">Bark spider</name>
    <name type="synonym">Caerostris bankana</name>
    <dbReference type="NCBI Taxonomy" id="172846"/>
    <lineage>
        <taxon>Eukaryota</taxon>
        <taxon>Metazoa</taxon>
        <taxon>Ecdysozoa</taxon>
        <taxon>Arthropoda</taxon>
        <taxon>Chelicerata</taxon>
        <taxon>Arachnida</taxon>
        <taxon>Araneae</taxon>
        <taxon>Araneomorphae</taxon>
        <taxon>Entelegynae</taxon>
        <taxon>Araneoidea</taxon>
        <taxon>Araneidae</taxon>
        <taxon>Caerostris</taxon>
    </lineage>
</organism>
<dbReference type="EMBL" id="BPLR01019045">
    <property type="protein sequence ID" value="GIZ04183.1"/>
    <property type="molecule type" value="Genomic_DNA"/>
</dbReference>